<evidence type="ECO:0000313" key="11">
    <source>
        <dbReference type="EMBL" id="PND34927.1"/>
    </source>
</evidence>
<evidence type="ECO:0000256" key="3">
    <source>
        <dbReference type="ARBA" id="ARBA00011970"/>
    </source>
</evidence>
<dbReference type="SUPFAM" id="SSF53756">
    <property type="entry name" value="UDP-Glycosyltransferase/glycogen phosphorylase"/>
    <property type="match status" value="1"/>
</dbReference>
<proteinExistence type="inferred from homology"/>
<feature type="domain" description="O-GlcNAc transferase C-terminal" evidence="10">
    <location>
        <begin position="426"/>
        <end position="603"/>
    </location>
</feature>
<protein>
    <recommendedName>
        <fullName evidence="3">protein O-GlcNAc transferase</fullName>
        <ecNumber evidence="3">2.4.1.255</ecNumber>
    </recommendedName>
</protein>
<dbReference type="PROSITE" id="PS50005">
    <property type="entry name" value="TPR"/>
    <property type="match status" value="2"/>
</dbReference>
<evidence type="ECO:0000256" key="6">
    <source>
        <dbReference type="ARBA" id="ARBA00022737"/>
    </source>
</evidence>
<comment type="similarity">
    <text evidence="2">Belongs to the glycosyltransferase 41 family. O-GlcNAc transferase subfamily.</text>
</comment>
<name>A0A2N8KNB0_9BURK</name>
<evidence type="ECO:0000256" key="1">
    <source>
        <dbReference type="ARBA" id="ARBA00004922"/>
    </source>
</evidence>
<feature type="region of interest" description="Disordered" evidence="9">
    <location>
        <begin position="1"/>
        <end position="21"/>
    </location>
</feature>
<evidence type="ECO:0000259" key="10">
    <source>
        <dbReference type="Pfam" id="PF13844"/>
    </source>
</evidence>
<evidence type="ECO:0000256" key="4">
    <source>
        <dbReference type="ARBA" id="ARBA00022676"/>
    </source>
</evidence>
<dbReference type="InterPro" id="IPR019734">
    <property type="entry name" value="TPR_rpt"/>
</dbReference>
<dbReference type="InterPro" id="IPR011990">
    <property type="entry name" value="TPR-like_helical_dom_sf"/>
</dbReference>
<keyword evidence="7 8" id="KW-0802">TPR repeat</keyword>
<dbReference type="Pfam" id="PF13432">
    <property type="entry name" value="TPR_16"/>
    <property type="match status" value="1"/>
</dbReference>
<dbReference type="AlphaFoldDB" id="A0A2N8KNB0"/>
<evidence type="ECO:0000256" key="9">
    <source>
        <dbReference type="SAM" id="MobiDB-lite"/>
    </source>
</evidence>
<dbReference type="Gene3D" id="3.40.50.2000">
    <property type="entry name" value="Glycogen Phosphorylase B"/>
    <property type="match status" value="1"/>
</dbReference>
<dbReference type="PANTHER" id="PTHR44835:SF1">
    <property type="entry name" value="PROTEIN O-GLCNAC TRANSFERASE"/>
    <property type="match status" value="1"/>
</dbReference>
<keyword evidence="12" id="KW-1185">Reference proteome</keyword>
<dbReference type="Gene3D" id="3.40.50.11380">
    <property type="match status" value="1"/>
</dbReference>
<comment type="caution">
    <text evidence="11">The sequence shown here is derived from an EMBL/GenBank/DDBJ whole genome shotgun (WGS) entry which is preliminary data.</text>
</comment>
<gene>
    <name evidence="11" type="ORF">C1I89_00560</name>
</gene>
<feature type="compositionally biased region" description="Polar residues" evidence="9">
    <location>
        <begin position="11"/>
        <end position="20"/>
    </location>
</feature>
<dbReference type="InterPro" id="IPR051939">
    <property type="entry name" value="Glycosyltr_41/O-GlcNAc_trsf"/>
</dbReference>
<evidence type="ECO:0000256" key="2">
    <source>
        <dbReference type="ARBA" id="ARBA00005386"/>
    </source>
</evidence>
<dbReference type="InterPro" id="IPR029489">
    <property type="entry name" value="OGT/SEC/SPY_C"/>
</dbReference>
<dbReference type="Proteomes" id="UP000235994">
    <property type="component" value="Unassembled WGS sequence"/>
</dbReference>
<feature type="repeat" description="TPR" evidence="8">
    <location>
        <begin position="35"/>
        <end position="68"/>
    </location>
</feature>
<dbReference type="PANTHER" id="PTHR44835">
    <property type="entry name" value="UDP-N-ACETYLGLUCOSAMINE--PEPTIDE N-ACETYLGLUCOSAMINYLTRANSFERASE SPINDLY-RELATED"/>
    <property type="match status" value="1"/>
</dbReference>
<accession>A0A2N8KNB0</accession>
<dbReference type="EMBL" id="POQS01000001">
    <property type="protein sequence ID" value="PND34927.1"/>
    <property type="molecule type" value="Genomic_DNA"/>
</dbReference>
<sequence>MVKPTFRRPPLSSNRPSVPSLQAALAKTERCPEDARAWRDLGQRYLLENNPLKAREALTAATGLHPEDATGWELLGQACAQLADHPAAQEYYARALELDKSSAAALYGLTDSHYRLEKYEPALAYAEKLLASYPKHTGGLLRQSQLLFKLHRFDEALRTGQWLVENDAPNRHLHLNELGNMWRDLAELEDAQSCYKRAAKLTDTDPAPLSNQITMAHYLPDSKPNEILNLCREWGRKFAPRTKAPRQQASDQSPGRTLRLGMVSDGFRQHPVGFMITPALEEIGTWGMELFFYTSSNVVDPITQRLMRIATRWTDTGNLSDAELADSIRRDSIDILIDLSGHNAGTRMRTIAMEPAPVIVKWVGGLINTTGVESIDYLITDSVESPPGSDAFYTEKLIRLPDDYICYQPPTHMPEVGPLPAARNGYITFGCFNNPTKVNEVLLGEWAKLLAAVPGSKLFLKGAAFDFDRMQQRVISVMAAHKIDSSRIRFEGHSNHVKLLESYNEIDIALDPWPYSGGLTTCEAMMMGVPVITLPGPTFAGRHSATHLANAGMPELIVGSWDEYRQRAIELSSDLNSLTVIRRQLRTVLLQSPVCDAANFSKHLAAALRAIWQRYCIGKAPAALAFTPEGLPWFEDEAAPTPLPVLESRSSESKEFSFSFEGRVMTVDHGAKSLTCPAFARVASLKVASPIVFDPTSKIATDSAFLINKSIEHHFPHVVLGDGEQKTLYICLDSEHSGTLEPTADGWQTSASQQRDQSKVLAKIPVISQRLDDINGLDRIDWLLLSANHDNQSIINGGRNLLSNALVIQVQVPFTQTFSGQNQLGNIQPLLHDLGFQFLCLTNGHYASCLDSGFAGSETLPQTRFISADALFVPRVDRLDTMPENALRKLSFLMHTAFGAFDFSAFILGKIDSNAAQGYLHYWPDPIGWSGFNLSS</sequence>
<evidence type="ECO:0000256" key="8">
    <source>
        <dbReference type="PROSITE-ProRule" id="PRU00339"/>
    </source>
</evidence>
<dbReference type="SMART" id="SM00028">
    <property type="entry name" value="TPR"/>
    <property type="match status" value="4"/>
</dbReference>
<keyword evidence="5" id="KW-0808">Transferase</keyword>
<reference evidence="11 12" key="1">
    <citation type="submission" date="2018-01" db="EMBL/GenBank/DDBJ databases">
        <title>The draft genome of an aniline degradation strain ANB-1.</title>
        <authorList>
            <person name="Zhang L."/>
            <person name="Jiang J."/>
        </authorList>
    </citation>
    <scope>NUCLEOTIDE SEQUENCE [LARGE SCALE GENOMIC DNA]</scope>
    <source>
        <strain evidence="11 12">ANB-1</strain>
    </source>
</reference>
<evidence type="ECO:0000256" key="5">
    <source>
        <dbReference type="ARBA" id="ARBA00022679"/>
    </source>
</evidence>
<feature type="repeat" description="TPR" evidence="8">
    <location>
        <begin position="69"/>
        <end position="102"/>
    </location>
</feature>
<evidence type="ECO:0000256" key="7">
    <source>
        <dbReference type="ARBA" id="ARBA00022803"/>
    </source>
</evidence>
<keyword evidence="4" id="KW-0328">Glycosyltransferase</keyword>
<feature type="domain" description="O-GlcNAc transferase C-terminal" evidence="10">
    <location>
        <begin position="244"/>
        <end position="405"/>
    </location>
</feature>
<dbReference type="Pfam" id="PF13844">
    <property type="entry name" value="Glyco_transf_41"/>
    <property type="match status" value="2"/>
</dbReference>
<dbReference type="EC" id="2.4.1.255" evidence="3"/>
<dbReference type="GO" id="GO:0097363">
    <property type="term" value="F:protein O-acetylglucosaminyltransferase activity"/>
    <property type="evidence" value="ECO:0007669"/>
    <property type="project" value="UniProtKB-EC"/>
</dbReference>
<organism evidence="11 12">
    <name type="scientific">Achromobacter pulmonis</name>
    <dbReference type="NCBI Taxonomy" id="1389932"/>
    <lineage>
        <taxon>Bacteria</taxon>
        <taxon>Pseudomonadati</taxon>
        <taxon>Pseudomonadota</taxon>
        <taxon>Betaproteobacteria</taxon>
        <taxon>Burkholderiales</taxon>
        <taxon>Alcaligenaceae</taxon>
        <taxon>Achromobacter</taxon>
    </lineage>
</organism>
<comment type="pathway">
    <text evidence="1">Protein modification; protein glycosylation.</text>
</comment>
<evidence type="ECO:0000313" key="12">
    <source>
        <dbReference type="Proteomes" id="UP000235994"/>
    </source>
</evidence>
<keyword evidence="6" id="KW-0677">Repeat</keyword>
<dbReference type="Gene3D" id="1.25.40.10">
    <property type="entry name" value="Tetratricopeptide repeat domain"/>
    <property type="match status" value="1"/>
</dbReference>
<dbReference type="SUPFAM" id="SSF48452">
    <property type="entry name" value="TPR-like"/>
    <property type="match status" value="1"/>
</dbReference>
<dbReference type="RefSeq" id="WP_102770882.1">
    <property type="nucleotide sequence ID" value="NZ_POQS01000001.1"/>
</dbReference>